<evidence type="ECO:0000313" key="1">
    <source>
        <dbReference type="EMBL" id="CAG8749922.1"/>
    </source>
</evidence>
<keyword evidence="2" id="KW-1185">Reference proteome</keyword>
<dbReference type="Proteomes" id="UP000789570">
    <property type="component" value="Unassembled WGS sequence"/>
</dbReference>
<comment type="caution">
    <text evidence="1">The sequence shown here is derived from an EMBL/GenBank/DDBJ whole genome shotgun (WGS) entry which is preliminary data.</text>
</comment>
<proteinExistence type="predicted"/>
<sequence>SYIQVKELPNLENYRIKINTSFNSNDVLLDFKDEVELELPPLTNTSPLDSPFIEDRTLIFDTLYKM</sequence>
<gene>
    <name evidence="1" type="ORF">FCALED_LOCUS16239</name>
</gene>
<dbReference type="EMBL" id="CAJVPQ010018009">
    <property type="protein sequence ID" value="CAG8749922.1"/>
    <property type="molecule type" value="Genomic_DNA"/>
</dbReference>
<reference evidence="1" key="1">
    <citation type="submission" date="2021-06" db="EMBL/GenBank/DDBJ databases">
        <authorList>
            <person name="Kallberg Y."/>
            <person name="Tangrot J."/>
            <person name="Rosling A."/>
        </authorList>
    </citation>
    <scope>NUCLEOTIDE SEQUENCE</scope>
    <source>
        <strain evidence="1">UK204</strain>
    </source>
</reference>
<name>A0A9N9NPX5_9GLOM</name>
<organism evidence="1 2">
    <name type="scientific">Funneliformis caledonium</name>
    <dbReference type="NCBI Taxonomy" id="1117310"/>
    <lineage>
        <taxon>Eukaryota</taxon>
        <taxon>Fungi</taxon>
        <taxon>Fungi incertae sedis</taxon>
        <taxon>Mucoromycota</taxon>
        <taxon>Glomeromycotina</taxon>
        <taxon>Glomeromycetes</taxon>
        <taxon>Glomerales</taxon>
        <taxon>Glomeraceae</taxon>
        <taxon>Funneliformis</taxon>
    </lineage>
</organism>
<feature type="non-terminal residue" evidence="1">
    <location>
        <position position="1"/>
    </location>
</feature>
<dbReference type="AlphaFoldDB" id="A0A9N9NPX5"/>
<accession>A0A9N9NPX5</accession>
<evidence type="ECO:0000313" key="2">
    <source>
        <dbReference type="Proteomes" id="UP000789570"/>
    </source>
</evidence>
<protein>
    <submittedName>
        <fullName evidence="1">12367_t:CDS:1</fullName>
    </submittedName>
</protein>